<dbReference type="NCBIfam" id="TIGR00350">
    <property type="entry name" value="lytR_cpsA_psr"/>
    <property type="match status" value="1"/>
</dbReference>
<protein>
    <submittedName>
        <fullName evidence="5">LCP family protein</fullName>
    </submittedName>
</protein>
<feature type="domain" description="Cell envelope-related transcriptional attenuator" evidence="4">
    <location>
        <begin position="139"/>
        <end position="324"/>
    </location>
</feature>
<feature type="compositionally biased region" description="Basic residues" evidence="2">
    <location>
        <begin position="15"/>
        <end position="26"/>
    </location>
</feature>
<reference evidence="6" key="1">
    <citation type="journal article" date="2019" name="Int. J. Syst. Evol. Microbiol.">
        <title>The Global Catalogue of Microorganisms (GCM) 10K type strain sequencing project: providing services to taxonomists for standard genome sequencing and annotation.</title>
        <authorList>
            <consortium name="The Broad Institute Genomics Platform"/>
            <consortium name="The Broad Institute Genome Sequencing Center for Infectious Disease"/>
            <person name="Wu L."/>
            <person name="Ma J."/>
        </authorList>
    </citation>
    <scope>NUCLEOTIDE SEQUENCE [LARGE SCALE GENOMIC DNA]</scope>
    <source>
        <strain evidence="6">ZS-35-S2</strain>
    </source>
</reference>
<sequence length="423" mass="45312">MEMLVIEDGEGSGRSNKRAAGARKGRSGGAGAAGGDSEIGYLGSGGGRPVKEGRRRKSRVPVWARLCTIFGAVLVVLSGAVLVGFEAMLARYEGAVAQEDLFGDEAAGAAPEKKSDIKGPLNILLVGIDPRQPETPPLADSIMVLHVNETLDSAYLFSLPRDLLVDIPRFDKANFPGDTTKLNAAMAYGSRVPGKKLPDAAQGFELLSLTVSKVTGIKRFDAGGIINFGGFLKIVDAMGGVTMYIDQNVKSEHRRPDGSHRAHKAVGEGYVGPQAQYKKGTRHLNGWQALDYVRQRYPSSGVVDGDYGRQRHQQQFVRAMADQALSKDVVTNPIKLDSVLRAAGKSLIFSGRGHKLIDFGFALRNLRSDSIQMIKLPGGGVGTGSNYKGERFKPIAAEFFAALKAGTVDTFVISNPELLNKVK</sequence>
<comment type="similarity">
    <text evidence="1">Belongs to the LytR/CpsA/Psr (LCP) family.</text>
</comment>
<dbReference type="RefSeq" id="WP_377431668.1">
    <property type="nucleotide sequence ID" value="NZ_JBHSPR010000060.1"/>
</dbReference>
<proteinExistence type="inferred from homology"/>
<evidence type="ECO:0000256" key="2">
    <source>
        <dbReference type="SAM" id="MobiDB-lite"/>
    </source>
</evidence>
<dbReference type="PANTHER" id="PTHR33392:SF6">
    <property type="entry name" value="POLYISOPRENYL-TEICHOIC ACID--PEPTIDOGLYCAN TEICHOIC ACID TRANSFERASE TAGU"/>
    <property type="match status" value="1"/>
</dbReference>
<dbReference type="InterPro" id="IPR050922">
    <property type="entry name" value="LytR/CpsA/Psr_CW_biosynth"/>
</dbReference>
<gene>
    <name evidence="5" type="ORF">ACFP2T_39700</name>
</gene>
<dbReference type="Proteomes" id="UP001596203">
    <property type="component" value="Unassembled WGS sequence"/>
</dbReference>
<evidence type="ECO:0000256" key="3">
    <source>
        <dbReference type="SAM" id="Phobius"/>
    </source>
</evidence>
<feature type="compositionally biased region" description="Acidic residues" evidence="2">
    <location>
        <begin position="1"/>
        <end position="10"/>
    </location>
</feature>
<evidence type="ECO:0000256" key="1">
    <source>
        <dbReference type="ARBA" id="ARBA00006068"/>
    </source>
</evidence>
<comment type="caution">
    <text evidence="5">The sequence shown here is derived from an EMBL/GenBank/DDBJ whole genome shotgun (WGS) entry which is preliminary data.</text>
</comment>
<feature type="transmembrane region" description="Helical" evidence="3">
    <location>
        <begin position="62"/>
        <end position="85"/>
    </location>
</feature>
<keyword evidence="3" id="KW-0472">Membrane</keyword>
<evidence type="ECO:0000313" key="6">
    <source>
        <dbReference type="Proteomes" id="UP001596203"/>
    </source>
</evidence>
<keyword evidence="6" id="KW-1185">Reference proteome</keyword>
<evidence type="ECO:0000259" key="4">
    <source>
        <dbReference type="Pfam" id="PF03816"/>
    </source>
</evidence>
<evidence type="ECO:0000313" key="5">
    <source>
        <dbReference type="EMBL" id="MFC6022270.1"/>
    </source>
</evidence>
<organism evidence="5 6">
    <name type="scientific">Plantactinospora solaniradicis</name>
    <dbReference type="NCBI Taxonomy" id="1723736"/>
    <lineage>
        <taxon>Bacteria</taxon>
        <taxon>Bacillati</taxon>
        <taxon>Actinomycetota</taxon>
        <taxon>Actinomycetes</taxon>
        <taxon>Micromonosporales</taxon>
        <taxon>Micromonosporaceae</taxon>
        <taxon>Plantactinospora</taxon>
    </lineage>
</organism>
<keyword evidence="3" id="KW-1133">Transmembrane helix</keyword>
<accession>A0ABW1KL42</accession>
<dbReference type="EMBL" id="JBHSPR010000060">
    <property type="protein sequence ID" value="MFC6022270.1"/>
    <property type="molecule type" value="Genomic_DNA"/>
</dbReference>
<keyword evidence="3" id="KW-0812">Transmembrane</keyword>
<name>A0ABW1KL42_9ACTN</name>
<dbReference type="Gene3D" id="3.40.630.190">
    <property type="entry name" value="LCP protein"/>
    <property type="match status" value="1"/>
</dbReference>
<feature type="region of interest" description="Disordered" evidence="2">
    <location>
        <begin position="1"/>
        <end position="35"/>
    </location>
</feature>
<dbReference type="PANTHER" id="PTHR33392">
    <property type="entry name" value="POLYISOPRENYL-TEICHOIC ACID--PEPTIDOGLYCAN TEICHOIC ACID TRANSFERASE TAGU"/>
    <property type="match status" value="1"/>
</dbReference>
<dbReference type="Pfam" id="PF03816">
    <property type="entry name" value="LytR_cpsA_psr"/>
    <property type="match status" value="1"/>
</dbReference>
<dbReference type="InterPro" id="IPR004474">
    <property type="entry name" value="LytR_CpsA_psr"/>
</dbReference>